<organism evidence="1 2">
    <name type="scientific">Weissella cibaria</name>
    <dbReference type="NCBI Taxonomy" id="137591"/>
    <lineage>
        <taxon>Bacteria</taxon>
        <taxon>Bacillati</taxon>
        <taxon>Bacillota</taxon>
        <taxon>Bacilli</taxon>
        <taxon>Lactobacillales</taxon>
        <taxon>Lactobacillaceae</taxon>
        <taxon>Weissella</taxon>
    </lineage>
</organism>
<evidence type="ECO:0000313" key="2">
    <source>
        <dbReference type="Proteomes" id="UP000244870"/>
    </source>
</evidence>
<proteinExistence type="predicted"/>
<name>A0A2S1KPL6_9LACO</name>
<protein>
    <submittedName>
        <fullName evidence="1">Uncharacterized protein</fullName>
    </submittedName>
</protein>
<reference evidence="1 2" key="1">
    <citation type="submission" date="2017-04" db="EMBL/GenBank/DDBJ databases">
        <title>Weissella cibaria strain m2 complete genome.</title>
        <authorList>
            <person name="Pan Q."/>
            <person name="Tan M."/>
            <person name="Yao F."/>
            <person name="Su S."/>
        </authorList>
    </citation>
    <scope>NUCLEOTIDE SEQUENCE [LARGE SCALE GENOMIC DNA]</scope>
    <source>
        <strain evidence="1 2">M2</strain>
    </source>
</reference>
<sequence>MYSEPVKDYLEKYANNNIESLQDLNKTLFATINDQNVRSTIIQEFYVIRQTYKYFEGMRAGGSLQEAEAKLQVISYMSIIEYALDYYLQNEYKNSRRISEHTDIPKKLIPVEKSLNKEFVEILRAKIENAYAPQNEQINNKKYQVYAKFDDEILTKDENWRKVKFEAKIKMIQDILDDTDPKAKSNVHKRQKRKDERHKFFDELTRLVYFRNDVHLAHQSRHGESVQLDHSKKAYRAVKQFSNLMDEFLKQDPL</sequence>
<accession>A0A2S1KPL6</accession>
<dbReference type="RefSeq" id="WP_108730050.1">
    <property type="nucleotide sequence ID" value="NZ_CP020928.1"/>
</dbReference>
<dbReference type="Proteomes" id="UP000244870">
    <property type="component" value="Chromosome"/>
</dbReference>
<dbReference type="AlphaFoldDB" id="A0A2S1KPL6"/>
<dbReference type="EMBL" id="CP020928">
    <property type="protein sequence ID" value="AWF94948.1"/>
    <property type="molecule type" value="Genomic_DNA"/>
</dbReference>
<gene>
    <name evidence="1" type="ORF">B6254_0527</name>
</gene>
<evidence type="ECO:0000313" key="1">
    <source>
        <dbReference type="EMBL" id="AWF94948.1"/>
    </source>
</evidence>